<name>A0A6A5CDX6_NAEFO</name>
<dbReference type="EC" id="6.1.1.9" evidence="2"/>
<dbReference type="Gene3D" id="1.10.730.10">
    <property type="entry name" value="Isoleucyl-tRNA Synthetase, Domain 1"/>
    <property type="match status" value="1"/>
</dbReference>
<dbReference type="VEuPathDB" id="AmoebaDB:FDP41_010564"/>
<keyword evidence="5 10" id="KW-0067">ATP-binding</keyword>
<reference evidence="14 15" key="1">
    <citation type="journal article" date="2019" name="Sci. Rep.">
        <title>Nanopore sequencing improves the draft genome of the human pathogenic amoeba Naegleria fowleri.</title>
        <authorList>
            <person name="Liechti N."/>
            <person name="Schurch N."/>
            <person name="Bruggmann R."/>
            <person name="Wittwer M."/>
        </authorList>
    </citation>
    <scope>NUCLEOTIDE SEQUENCE [LARGE SCALE GENOMIC DNA]</scope>
    <source>
        <strain evidence="14 15">ATCC 30894</strain>
    </source>
</reference>
<evidence type="ECO:0000256" key="2">
    <source>
        <dbReference type="ARBA" id="ARBA00013169"/>
    </source>
</evidence>
<gene>
    <name evidence="14" type="ORF">FDP41_010564</name>
</gene>
<dbReference type="GeneID" id="68117779"/>
<sequence length="1136" mass="131669">MISLSYHRAAPKKLGSLLFQHSHHPLTMKRFYQTEWFIQHTQQAASFHYKQELVKSSSPRGEPPSVEDENSSNTIPNHNNSGSKLNTILAPSYEPQNVEKDWYQWWEEKGLFKGQDYSQQSSPCYTILLPPPNVTGSLHIGHALTASIQDSLCRYKKMNGFNVLWVPGVDHAGISTQVAVEKKIAKEEGKTRHDLGREEFLKRVWQWKEEYGNRIDQQMKAMGSMTDWSRKVFTMDTQFSNAVLECFVRLARDGLIYRDAKLVNWCPQLNTAISDIEVEYLSLKKKTKVMVPSCEEKSFDFGVMHTFKYPVVSNVGSKDIIGYIQVSTTRLETMLGDTAVSIHPQDERFTKFHNHFILHPFIPERTIPIICDEKLVNMEVGTGAVKITPAHSFDDFDCGKRHNLEFITILNKDGTLNDQVPKEFVGKNRFVVRQLLVEKLKELDLFVSEEDHEMELPICSRSKDILEPMLLNQWFVKCDTLAKRALDLVNNDEILIHPSYHKQTWNNWLLNIHDWCISRQLWWGHRIPAFKIVSPNMRDILEAISLKNLKNNSSFIFESSTKDTSLVENVWIVAHDEKEATEILHRYLPNANCTLEQDEDVLDTWFSSGLYPLAAFGWPSRNERVQNDLKYRFPSSVMETGSDILFFWVARMVMLCSYLSDSKEKPFHEIYLHSMVRDRQGRKMSKSLGNVIDPIDMIHGTSLDDLRRGIEKNTNITKQEMKKALQGVQQEFPNGIPQCGTDALRFTLIQYTQQGRQINLDIMRAQANRHLCNKIWQSAKFCFSHFERFNYTTYGDDVDLLETLLKSFESLDSQSTQVIQNQWILLKLGDTIETMRKSIDNFLFSDACNSIYQFFLYHFCDYYLEMIKPILYSSSSTVTPLIENTLHTLNYCLVNILKLLHPYMPFITEELFHCCPLNGTNNALHFSSQHESYIPSKSILECPYPIPFTKQNLQSLIGSENRKSMIEDKLDKLFQIVQQLRSMKQNLQLPSKTELVAYIFKHGSALEFSMDDHESVLVKTLCKFNTVQFISEEQSKQHLHRLVLTTTAVTTPQGTIMTQLVLPEEFQLEKEIDKWQKKVQQLGTVKAKYLKQMHPNLPSDMKQQLDEKLSQNENETLKVQETCSQLEHLLQSLKTK</sequence>
<evidence type="ECO:0000313" key="14">
    <source>
        <dbReference type="EMBL" id="KAF0983499.1"/>
    </source>
</evidence>
<evidence type="ECO:0000259" key="12">
    <source>
        <dbReference type="Pfam" id="PF00133"/>
    </source>
</evidence>
<dbReference type="GO" id="GO:0004832">
    <property type="term" value="F:valine-tRNA ligase activity"/>
    <property type="evidence" value="ECO:0007669"/>
    <property type="project" value="UniProtKB-EC"/>
</dbReference>
<evidence type="ECO:0000256" key="9">
    <source>
        <dbReference type="ARBA" id="ARBA00047552"/>
    </source>
</evidence>
<proteinExistence type="inferred from homology"/>
<dbReference type="EMBL" id="VFQX01000006">
    <property type="protein sequence ID" value="KAF0983499.1"/>
    <property type="molecule type" value="Genomic_DNA"/>
</dbReference>
<dbReference type="GO" id="GO:0002161">
    <property type="term" value="F:aminoacyl-tRNA deacylase activity"/>
    <property type="evidence" value="ECO:0007669"/>
    <property type="project" value="InterPro"/>
</dbReference>
<dbReference type="InterPro" id="IPR014729">
    <property type="entry name" value="Rossmann-like_a/b/a_fold"/>
</dbReference>
<dbReference type="OrthoDB" id="629407at2759"/>
<dbReference type="CDD" id="cd07962">
    <property type="entry name" value="Anticodon_Ia_Val"/>
    <property type="match status" value="1"/>
</dbReference>
<comment type="catalytic activity">
    <reaction evidence="9">
        <text>tRNA(Val) + L-valine + ATP = L-valyl-tRNA(Val) + AMP + diphosphate</text>
        <dbReference type="Rhea" id="RHEA:10704"/>
        <dbReference type="Rhea" id="RHEA-COMP:9672"/>
        <dbReference type="Rhea" id="RHEA-COMP:9708"/>
        <dbReference type="ChEBI" id="CHEBI:30616"/>
        <dbReference type="ChEBI" id="CHEBI:33019"/>
        <dbReference type="ChEBI" id="CHEBI:57762"/>
        <dbReference type="ChEBI" id="CHEBI:78442"/>
        <dbReference type="ChEBI" id="CHEBI:78537"/>
        <dbReference type="ChEBI" id="CHEBI:456215"/>
        <dbReference type="EC" id="6.1.1.9"/>
    </reaction>
</comment>
<dbReference type="NCBIfam" id="TIGR00422">
    <property type="entry name" value="valS"/>
    <property type="match status" value="1"/>
</dbReference>
<dbReference type="OMA" id="RQWYIRN"/>
<dbReference type="Proteomes" id="UP000444721">
    <property type="component" value="Unassembled WGS sequence"/>
</dbReference>
<dbReference type="Pfam" id="PF00133">
    <property type="entry name" value="tRNA-synt_1"/>
    <property type="match status" value="1"/>
</dbReference>
<dbReference type="InterPro" id="IPR002300">
    <property type="entry name" value="aa-tRNA-synth_Ia"/>
</dbReference>
<dbReference type="NCBIfam" id="NF004349">
    <property type="entry name" value="PRK05729.1"/>
    <property type="match status" value="1"/>
</dbReference>
<organism evidence="14 15">
    <name type="scientific">Naegleria fowleri</name>
    <name type="common">Brain eating amoeba</name>
    <dbReference type="NCBI Taxonomy" id="5763"/>
    <lineage>
        <taxon>Eukaryota</taxon>
        <taxon>Discoba</taxon>
        <taxon>Heterolobosea</taxon>
        <taxon>Tetramitia</taxon>
        <taxon>Eutetramitia</taxon>
        <taxon>Vahlkampfiidae</taxon>
        <taxon>Naegleria</taxon>
    </lineage>
</organism>
<dbReference type="InterPro" id="IPR009008">
    <property type="entry name" value="Val/Leu/Ile-tRNA-synth_edit"/>
</dbReference>
<dbReference type="RefSeq" id="XP_044568212.1">
    <property type="nucleotide sequence ID" value="XM_044700876.1"/>
</dbReference>
<feature type="compositionally biased region" description="Polar residues" evidence="11">
    <location>
        <begin position="71"/>
        <end position="86"/>
    </location>
</feature>
<protein>
    <recommendedName>
        <fullName evidence="2">valine--tRNA ligase</fullName>
        <ecNumber evidence="2">6.1.1.9</ecNumber>
    </recommendedName>
    <alternativeName>
        <fullName evidence="8">Valyl-tRNA synthetase</fullName>
    </alternativeName>
</protein>
<dbReference type="GO" id="GO:0005829">
    <property type="term" value="C:cytosol"/>
    <property type="evidence" value="ECO:0007669"/>
    <property type="project" value="TreeGrafter"/>
</dbReference>
<dbReference type="VEuPathDB" id="AmoebaDB:NF0107230"/>
<comment type="caution">
    <text evidence="14">The sequence shown here is derived from an EMBL/GenBank/DDBJ whole genome shotgun (WGS) entry which is preliminary data.</text>
</comment>
<dbReference type="SUPFAM" id="SSF50677">
    <property type="entry name" value="ValRS/IleRS/LeuRS editing domain"/>
    <property type="match status" value="1"/>
</dbReference>
<evidence type="ECO:0000259" key="13">
    <source>
        <dbReference type="Pfam" id="PF08264"/>
    </source>
</evidence>
<accession>A0A6A5CDX6</accession>
<dbReference type="CDD" id="cd00817">
    <property type="entry name" value="ValRS_core"/>
    <property type="match status" value="1"/>
</dbReference>
<feature type="domain" description="Aminoacyl-tRNA synthetase class Ia" evidence="12">
    <location>
        <begin position="102"/>
        <end position="761"/>
    </location>
</feature>
<dbReference type="GO" id="GO:0006438">
    <property type="term" value="P:valyl-tRNA aminoacylation"/>
    <property type="evidence" value="ECO:0007669"/>
    <property type="project" value="InterPro"/>
</dbReference>
<evidence type="ECO:0000256" key="3">
    <source>
        <dbReference type="ARBA" id="ARBA00022598"/>
    </source>
</evidence>
<dbReference type="InterPro" id="IPR002303">
    <property type="entry name" value="Valyl-tRNA_ligase"/>
</dbReference>
<dbReference type="Gene3D" id="3.40.50.620">
    <property type="entry name" value="HUPs"/>
    <property type="match status" value="2"/>
</dbReference>
<keyword evidence="6 10" id="KW-0648">Protein biosynthesis</keyword>
<dbReference type="InterPro" id="IPR009080">
    <property type="entry name" value="tRNAsynth_Ia_anticodon-bd"/>
</dbReference>
<evidence type="ECO:0000256" key="4">
    <source>
        <dbReference type="ARBA" id="ARBA00022741"/>
    </source>
</evidence>
<dbReference type="PRINTS" id="PR00986">
    <property type="entry name" value="TRNASYNTHVAL"/>
</dbReference>
<evidence type="ECO:0000256" key="11">
    <source>
        <dbReference type="SAM" id="MobiDB-lite"/>
    </source>
</evidence>
<dbReference type="PROSITE" id="PS00178">
    <property type="entry name" value="AA_TRNA_LIGASE_I"/>
    <property type="match status" value="1"/>
</dbReference>
<dbReference type="VEuPathDB" id="AmoebaDB:NfTy_013090"/>
<evidence type="ECO:0000256" key="5">
    <source>
        <dbReference type="ARBA" id="ARBA00022840"/>
    </source>
</evidence>
<feature type="domain" description="Methionyl/Valyl/Leucyl/Isoleucyl-tRNA synthetase anticodon-binding" evidence="13">
    <location>
        <begin position="821"/>
        <end position="997"/>
    </location>
</feature>
<dbReference type="PANTHER" id="PTHR11946">
    <property type="entry name" value="VALYL-TRNA SYNTHETASES"/>
    <property type="match status" value="1"/>
</dbReference>
<evidence type="ECO:0000256" key="1">
    <source>
        <dbReference type="ARBA" id="ARBA00005594"/>
    </source>
</evidence>
<keyword evidence="15" id="KW-1185">Reference proteome</keyword>
<dbReference type="FunFam" id="3.40.50.620:FF:000020">
    <property type="entry name" value="Valine--tRNA ligase, mitochondrial"/>
    <property type="match status" value="1"/>
</dbReference>
<dbReference type="AlphaFoldDB" id="A0A6A5CDX6"/>
<dbReference type="InterPro" id="IPR001412">
    <property type="entry name" value="aa-tRNA-synth_I_CS"/>
</dbReference>
<evidence type="ECO:0000256" key="7">
    <source>
        <dbReference type="ARBA" id="ARBA00023146"/>
    </source>
</evidence>
<evidence type="ECO:0000256" key="10">
    <source>
        <dbReference type="RuleBase" id="RU363035"/>
    </source>
</evidence>
<dbReference type="PANTHER" id="PTHR11946:SF109">
    <property type="entry name" value="VALINE--TRNA LIGASE"/>
    <property type="match status" value="1"/>
</dbReference>
<dbReference type="InterPro" id="IPR013155">
    <property type="entry name" value="M/V/L/I-tRNA-synth_anticd-bd"/>
</dbReference>
<keyword evidence="4 10" id="KW-0547">Nucleotide-binding</keyword>
<evidence type="ECO:0000256" key="8">
    <source>
        <dbReference type="ARBA" id="ARBA00029936"/>
    </source>
</evidence>
<dbReference type="SUPFAM" id="SSF52374">
    <property type="entry name" value="Nucleotidylyl transferase"/>
    <property type="match status" value="1"/>
</dbReference>
<dbReference type="SUPFAM" id="SSF47323">
    <property type="entry name" value="Anticodon-binding domain of a subclass of class I aminoacyl-tRNA synthetases"/>
    <property type="match status" value="1"/>
</dbReference>
<keyword evidence="3 10" id="KW-0436">Ligase</keyword>
<dbReference type="GO" id="GO:0005524">
    <property type="term" value="F:ATP binding"/>
    <property type="evidence" value="ECO:0007669"/>
    <property type="project" value="UniProtKB-KW"/>
</dbReference>
<dbReference type="Pfam" id="PF08264">
    <property type="entry name" value="Anticodon_1"/>
    <property type="match status" value="1"/>
</dbReference>
<comment type="similarity">
    <text evidence="1 10">Belongs to the class-I aminoacyl-tRNA synthetase family.</text>
</comment>
<dbReference type="InterPro" id="IPR033705">
    <property type="entry name" value="Anticodon_Ia_Val"/>
</dbReference>
<feature type="region of interest" description="Disordered" evidence="11">
    <location>
        <begin position="52"/>
        <end position="87"/>
    </location>
</feature>
<evidence type="ECO:0000313" key="15">
    <source>
        <dbReference type="Proteomes" id="UP000444721"/>
    </source>
</evidence>
<dbReference type="HAMAP" id="MF_02004">
    <property type="entry name" value="Val_tRNA_synth_type1"/>
    <property type="match status" value="1"/>
</dbReference>
<evidence type="ECO:0000256" key="6">
    <source>
        <dbReference type="ARBA" id="ARBA00022917"/>
    </source>
</evidence>
<keyword evidence="7 10" id="KW-0030">Aminoacyl-tRNA synthetase</keyword>